<name>A0AAJ2BGL9_9PSED</name>
<reference evidence="5" key="1">
    <citation type="submission" date="2023-08" db="EMBL/GenBank/DDBJ databases">
        <title>Functional and genomic diversity of the sorghum phyllosphere microbiome.</title>
        <authorList>
            <person name="Shade A."/>
        </authorList>
    </citation>
    <scope>NUCLEOTIDE SEQUENCE</scope>
    <source>
        <strain evidence="5">SORGH_AS_0201</strain>
    </source>
</reference>
<gene>
    <name evidence="5" type="ORF">QE440_001550</name>
</gene>
<dbReference type="Gene3D" id="3.30.780.10">
    <property type="entry name" value="SUI1-like domain"/>
    <property type="match status" value="1"/>
</dbReference>
<comment type="similarity">
    <text evidence="1">Belongs to the SUI1 family.</text>
</comment>
<proteinExistence type="inferred from homology"/>
<dbReference type="NCBIfam" id="NF005297">
    <property type="entry name" value="PRK06824.1"/>
    <property type="match status" value="1"/>
</dbReference>
<keyword evidence="5" id="KW-0396">Initiation factor</keyword>
<evidence type="ECO:0000313" key="6">
    <source>
        <dbReference type="Proteomes" id="UP001268036"/>
    </source>
</evidence>
<dbReference type="InterPro" id="IPR001950">
    <property type="entry name" value="SUI1"/>
</dbReference>
<protein>
    <submittedName>
        <fullName evidence="5">Translation initiation factor 1</fullName>
    </submittedName>
</protein>
<accession>A0AAJ2BGL9</accession>
<dbReference type="InterPro" id="IPR036877">
    <property type="entry name" value="SUI1_dom_sf"/>
</dbReference>
<dbReference type="Pfam" id="PF01253">
    <property type="entry name" value="SUI1"/>
    <property type="match status" value="1"/>
</dbReference>
<dbReference type="GO" id="GO:0003729">
    <property type="term" value="F:mRNA binding"/>
    <property type="evidence" value="ECO:0007669"/>
    <property type="project" value="TreeGrafter"/>
</dbReference>
<dbReference type="CDD" id="cd11567">
    <property type="entry name" value="YciH_like"/>
    <property type="match status" value="1"/>
</dbReference>
<dbReference type="SUPFAM" id="SSF55159">
    <property type="entry name" value="eIF1-like"/>
    <property type="match status" value="1"/>
</dbReference>
<dbReference type="InterPro" id="IPR005872">
    <property type="entry name" value="SUI1_arc_bac"/>
</dbReference>
<evidence type="ECO:0000256" key="1">
    <source>
        <dbReference type="ARBA" id="ARBA00005422"/>
    </source>
</evidence>
<dbReference type="InterPro" id="IPR050318">
    <property type="entry name" value="DENR/SUI1_TIF"/>
</dbReference>
<comment type="caution">
    <text evidence="5">The sequence shown here is derived from an EMBL/GenBank/DDBJ whole genome shotgun (WGS) entry which is preliminary data.</text>
</comment>
<dbReference type="PROSITE" id="PS50296">
    <property type="entry name" value="SUI1"/>
    <property type="match status" value="1"/>
</dbReference>
<evidence type="ECO:0000256" key="3">
    <source>
        <dbReference type="ARBA" id="ARBA00022917"/>
    </source>
</evidence>
<dbReference type="AlphaFoldDB" id="A0AAJ2BGL9"/>
<dbReference type="GO" id="GO:0006417">
    <property type="term" value="P:regulation of translation"/>
    <property type="evidence" value="ECO:0007669"/>
    <property type="project" value="UniProtKB-KW"/>
</dbReference>
<organism evidence="5 6">
    <name type="scientific">Pseudomonas oryzihabitans</name>
    <dbReference type="NCBI Taxonomy" id="47885"/>
    <lineage>
        <taxon>Bacteria</taxon>
        <taxon>Pseudomonadati</taxon>
        <taxon>Pseudomonadota</taxon>
        <taxon>Gammaproteobacteria</taxon>
        <taxon>Pseudomonadales</taxon>
        <taxon>Pseudomonadaceae</taxon>
        <taxon>Pseudomonas</taxon>
    </lineage>
</organism>
<dbReference type="PANTHER" id="PTHR12789">
    <property type="entry name" value="DENSITY-REGULATED PROTEIN HOMOLOG"/>
    <property type="match status" value="1"/>
</dbReference>
<feature type="domain" description="SUI1" evidence="4">
    <location>
        <begin position="43"/>
        <end position="106"/>
    </location>
</feature>
<keyword evidence="3" id="KW-0648">Protein biosynthesis</keyword>
<dbReference type="GO" id="GO:0003743">
    <property type="term" value="F:translation initiation factor activity"/>
    <property type="evidence" value="ECO:0007669"/>
    <property type="project" value="UniProtKB-KW"/>
</dbReference>
<dbReference type="PIRSF" id="PIRSF037511">
    <property type="entry name" value="Transl_init_SUI1_pro"/>
    <property type="match status" value="1"/>
</dbReference>
<dbReference type="EMBL" id="JAVJAF010000001">
    <property type="protein sequence ID" value="MDR6233809.1"/>
    <property type="molecule type" value="Genomic_DNA"/>
</dbReference>
<keyword evidence="2" id="KW-0810">Translation regulation</keyword>
<dbReference type="Proteomes" id="UP001268036">
    <property type="component" value="Unassembled WGS sequence"/>
</dbReference>
<dbReference type="PANTHER" id="PTHR12789:SF0">
    <property type="entry name" value="DENSITY-REGULATED PROTEIN"/>
    <property type="match status" value="1"/>
</dbReference>
<dbReference type="NCBIfam" id="TIGR01158">
    <property type="entry name" value="SUI1_rel"/>
    <property type="match status" value="1"/>
</dbReference>
<evidence type="ECO:0000259" key="4">
    <source>
        <dbReference type="PROSITE" id="PS50296"/>
    </source>
</evidence>
<dbReference type="GO" id="GO:0002188">
    <property type="term" value="P:translation reinitiation"/>
    <property type="evidence" value="ECO:0007669"/>
    <property type="project" value="TreeGrafter"/>
</dbReference>
<dbReference type="FunFam" id="3.30.780.10:FF:000002">
    <property type="entry name" value="Stress response translation initiation inhibitor"/>
    <property type="match status" value="1"/>
</dbReference>
<evidence type="ECO:0000313" key="5">
    <source>
        <dbReference type="EMBL" id="MDR6233809.1"/>
    </source>
</evidence>
<dbReference type="GO" id="GO:0001731">
    <property type="term" value="P:formation of translation preinitiation complex"/>
    <property type="evidence" value="ECO:0007669"/>
    <property type="project" value="TreeGrafter"/>
</dbReference>
<dbReference type="RefSeq" id="WP_140220473.1">
    <property type="nucleotide sequence ID" value="NZ_CP021645.1"/>
</dbReference>
<evidence type="ECO:0000256" key="2">
    <source>
        <dbReference type="ARBA" id="ARBA00022845"/>
    </source>
</evidence>
<sequence>MSKKTASLSDLSRLVYSTDVGRIRPEEPQAPAPAGDGIARVRRETKGRGGKTVTTVTGVPLTGDELKELASVLKRRCGTGGALKDGVIEIQGDHVDLLVGELEKRGFKTKRAGG</sequence>